<dbReference type="EMBL" id="JBHTOP010000022">
    <property type="protein sequence ID" value="MFD1671764.1"/>
    <property type="molecule type" value="Genomic_DNA"/>
</dbReference>
<dbReference type="EC" id="3.4.-.-" evidence="4"/>
<dbReference type="GO" id="GO:0016787">
    <property type="term" value="F:hydrolase activity"/>
    <property type="evidence" value="ECO:0007669"/>
    <property type="project" value="UniProtKB-KW"/>
</dbReference>
<accession>A0ABW4J711</accession>
<dbReference type="InterPro" id="IPR003675">
    <property type="entry name" value="Rce1/LyrA-like_dom"/>
</dbReference>
<dbReference type="Pfam" id="PF02517">
    <property type="entry name" value="Rce1-like"/>
    <property type="match status" value="1"/>
</dbReference>
<gene>
    <name evidence="4" type="ORF">ACFQ5M_06650</name>
</gene>
<keyword evidence="4" id="KW-0378">Hydrolase</keyword>
<sequence length="213" mass="24259">MKARNSTAITLLLYLILLLMPNLFAHFIPVKNGYFLVVTLWYFIGMVGFLWLTQRYTPQNSIEVANPYTTKPKVVVWGIGGAVAAVLVQYLAVYLEQLLFNLQTTSQNTATLLATMKSYPYYVIGILIFLPIIEEIVYRKTIFGELSPFTGKIGAAIISALIFAFAHQDGHILMYSLIGLLFCYLYNRTGRIWTTMIAHILMNSFVFIQSFYH</sequence>
<dbReference type="RefSeq" id="WP_125713809.1">
    <property type="nucleotide sequence ID" value="NZ_JBHTOP010000022.1"/>
</dbReference>
<feature type="transmembrane region" description="Helical" evidence="2">
    <location>
        <begin position="35"/>
        <end position="53"/>
    </location>
</feature>
<keyword evidence="2" id="KW-1133">Transmembrane helix</keyword>
<dbReference type="PANTHER" id="PTHR36435">
    <property type="entry name" value="SLR1288 PROTEIN"/>
    <property type="match status" value="1"/>
</dbReference>
<feature type="transmembrane region" description="Helical" evidence="2">
    <location>
        <begin position="74"/>
        <end position="95"/>
    </location>
</feature>
<feature type="transmembrane region" description="Helical" evidence="2">
    <location>
        <begin position="149"/>
        <end position="166"/>
    </location>
</feature>
<dbReference type="PANTHER" id="PTHR36435:SF6">
    <property type="entry name" value="ABORTIVE INFECTION PROTEIN"/>
    <property type="match status" value="1"/>
</dbReference>
<organism evidence="4 5">
    <name type="scientific">Agrilactobacillus yilanensis</name>
    <dbReference type="NCBI Taxonomy" id="2485997"/>
    <lineage>
        <taxon>Bacteria</taxon>
        <taxon>Bacillati</taxon>
        <taxon>Bacillota</taxon>
        <taxon>Bacilli</taxon>
        <taxon>Lactobacillales</taxon>
        <taxon>Lactobacillaceae</taxon>
        <taxon>Agrilactobacillus</taxon>
    </lineage>
</organism>
<keyword evidence="2" id="KW-0812">Transmembrane</keyword>
<protein>
    <submittedName>
        <fullName evidence="4">CPBP family intramembrane glutamic endopeptidase</fullName>
        <ecNumber evidence="4">3.4.-.-</ecNumber>
    </submittedName>
</protein>
<dbReference type="Proteomes" id="UP001597267">
    <property type="component" value="Unassembled WGS sequence"/>
</dbReference>
<comment type="caution">
    <text evidence="4">The sequence shown here is derived from an EMBL/GenBank/DDBJ whole genome shotgun (WGS) entry which is preliminary data.</text>
</comment>
<evidence type="ECO:0000256" key="2">
    <source>
        <dbReference type="SAM" id="Phobius"/>
    </source>
</evidence>
<evidence type="ECO:0000259" key="3">
    <source>
        <dbReference type="Pfam" id="PF02517"/>
    </source>
</evidence>
<reference evidence="5" key="1">
    <citation type="journal article" date="2019" name="Int. J. Syst. Evol. Microbiol.">
        <title>The Global Catalogue of Microorganisms (GCM) 10K type strain sequencing project: providing services to taxonomists for standard genome sequencing and annotation.</title>
        <authorList>
            <consortium name="The Broad Institute Genomics Platform"/>
            <consortium name="The Broad Institute Genome Sequencing Center for Infectious Disease"/>
            <person name="Wu L."/>
            <person name="Ma J."/>
        </authorList>
    </citation>
    <scope>NUCLEOTIDE SEQUENCE [LARGE SCALE GENOMIC DNA]</scope>
    <source>
        <strain evidence="5">CCM 8896</strain>
    </source>
</reference>
<proteinExistence type="inferred from homology"/>
<evidence type="ECO:0000313" key="4">
    <source>
        <dbReference type="EMBL" id="MFD1671764.1"/>
    </source>
</evidence>
<dbReference type="InterPro" id="IPR052710">
    <property type="entry name" value="CAAX_protease"/>
</dbReference>
<feature type="domain" description="CAAX prenyl protease 2/Lysostaphin resistance protein A-like" evidence="3">
    <location>
        <begin position="121"/>
        <end position="204"/>
    </location>
</feature>
<evidence type="ECO:0000256" key="1">
    <source>
        <dbReference type="ARBA" id="ARBA00009067"/>
    </source>
</evidence>
<keyword evidence="5" id="KW-1185">Reference proteome</keyword>
<comment type="similarity">
    <text evidence="1">Belongs to the UPF0177 family.</text>
</comment>
<feature type="transmembrane region" description="Helical" evidence="2">
    <location>
        <begin position="119"/>
        <end position="137"/>
    </location>
</feature>
<name>A0ABW4J711_9LACO</name>
<keyword evidence="2" id="KW-0472">Membrane</keyword>
<feature type="transmembrane region" description="Helical" evidence="2">
    <location>
        <begin position="172"/>
        <end position="187"/>
    </location>
</feature>
<evidence type="ECO:0000313" key="5">
    <source>
        <dbReference type="Proteomes" id="UP001597267"/>
    </source>
</evidence>